<evidence type="ECO:0000313" key="3">
    <source>
        <dbReference type="Proteomes" id="UP000604391"/>
    </source>
</evidence>
<name>A0A832ULA5_9ARCH</name>
<dbReference type="InterPro" id="IPR019993">
    <property type="entry name" value="RecB_nuclease_TM0106_put"/>
</dbReference>
<dbReference type="Pfam" id="PF13482">
    <property type="entry name" value="RNase_H_2"/>
    <property type="match status" value="1"/>
</dbReference>
<accession>A0A832ULA5</accession>
<dbReference type="InterPro" id="IPR036397">
    <property type="entry name" value="RNaseH_sf"/>
</dbReference>
<dbReference type="SUPFAM" id="SSF53098">
    <property type="entry name" value="Ribonuclease H-like"/>
    <property type="match status" value="1"/>
</dbReference>
<dbReference type="Proteomes" id="UP000604391">
    <property type="component" value="Unassembled WGS sequence"/>
</dbReference>
<dbReference type="GO" id="GO:0003676">
    <property type="term" value="F:nucleic acid binding"/>
    <property type="evidence" value="ECO:0007669"/>
    <property type="project" value="InterPro"/>
</dbReference>
<dbReference type="InterPro" id="IPR012337">
    <property type="entry name" value="RNaseH-like_sf"/>
</dbReference>
<dbReference type="SUPFAM" id="SSF47794">
    <property type="entry name" value="Rad51 N-terminal domain-like"/>
    <property type="match status" value="1"/>
</dbReference>
<dbReference type="GO" id="GO:0000166">
    <property type="term" value="F:nucleotide binding"/>
    <property type="evidence" value="ECO:0007669"/>
    <property type="project" value="InterPro"/>
</dbReference>
<organism evidence="2 3">
    <name type="scientific">Candidatus Undinarchaeum marinum</name>
    <dbReference type="NCBI Taxonomy" id="2756141"/>
    <lineage>
        <taxon>Archaea</taxon>
        <taxon>Candidatus Undinarchaeota</taxon>
        <taxon>Candidatus Undinarchaeia</taxon>
        <taxon>Candidatus Undinarchaeales</taxon>
        <taxon>Candidatus Undinarchaeaceae</taxon>
        <taxon>Candidatus Undinarchaeum</taxon>
    </lineage>
</organism>
<comment type="caution">
    <text evidence="2">The sequence shown here is derived from an EMBL/GenBank/DDBJ whole genome shotgun (WGS) entry which is preliminary data.</text>
</comment>
<protein>
    <submittedName>
        <fullName evidence="2">TM0106 family RecB-like putative nuclease</fullName>
    </submittedName>
</protein>
<feature type="domain" description="YprB ribonuclease H-like" evidence="1">
    <location>
        <begin position="308"/>
        <end position="479"/>
    </location>
</feature>
<dbReference type="AlphaFoldDB" id="A0A832ULA5"/>
<evidence type="ECO:0000313" key="2">
    <source>
        <dbReference type="EMBL" id="HIJ99248.1"/>
    </source>
</evidence>
<dbReference type="NCBIfam" id="TIGR03491">
    <property type="entry name" value="TM0106 family RecB-like putative nuclease"/>
    <property type="match status" value="1"/>
</dbReference>
<dbReference type="EMBL" id="DVAD01000002">
    <property type="protein sequence ID" value="HIJ99248.1"/>
    <property type="molecule type" value="Genomic_DNA"/>
</dbReference>
<dbReference type="Gene3D" id="1.10.150.20">
    <property type="entry name" value="5' to 3' exonuclease, C-terminal subdomain"/>
    <property type="match status" value="1"/>
</dbReference>
<dbReference type="InterPro" id="IPR010995">
    <property type="entry name" value="DNA_repair_Rad51/TF_NusA_a-hlx"/>
</dbReference>
<reference evidence="2 3" key="1">
    <citation type="journal article" name="Nat. Commun.">
        <title>Undinarchaeota illuminate DPANN phylogeny and the impact of gene transfer on archaeal evolution.</title>
        <authorList>
            <person name="Dombrowski N."/>
            <person name="Williams T.A."/>
            <person name="Sun J."/>
            <person name="Woodcroft B.J."/>
            <person name="Lee J.H."/>
            <person name="Minh B.Q."/>
            <person name="Rinke C."/>
            <person name="Spang A."/>
        </authorList>
    </citation>
    <scope>NUCLEOTIDE SEQUENCE [LARGE SCALE GENOMIC DNA]</scope>
    <source>
        <strain evidence="2">MAG_bin17</strain>
    </source>
</reference>
<evidence type="ECO:0000259" key="1">
    <source>
        <dbReference type="Pfam" id="PF13482"/>
    </source>
</evidence>
<dbReference type="Gene3D" id="3.30.420.10">
    <property type="entry name" value="Ribonuclease H-like superfamily/Ribonuclease H"/>
    <property type="match status" value="1"/>
</dbReference>
<proteinExistence type="predicted"/>
<sequence length="483" mass="54825">MDTEELFKKCTEGNGKFVKGGDVANYIKDPFVIYCNEFAPEGERDKPNRFQELLSEAGMKHEVDSIEAQHPGMKSLEFTSEREGFRMALDDFFAGKEAVANSPLIYLPENLIGRADLLEKRKGESIFGNYHYIVKEIKVAKNIKRDHILQAAYYNFVLGKIQGFTPEEFYLVNRNNDIIPHKFADYKSALELSIADVLKIKSGDLTPSPTYGSVKYNWTSYTNKLAKEADDVSLIPGISGAMKAKLNASKIFTVSDIQGVDISNLTDIEGIGDVKATQFKLCAESLKSGKPVVKNKDAIVLPDAKAELYFDLEGTDEITSGAAPFDYLMGILESENGSEKYISFLAETPDDEEKIFREFLKYLDSKGDYVLYHWNTYEVTALKKLFEKYQVDGIKILERMVDLYRVSHKSVVFPLYSYSLKAVAKFLKPDSWRHDDVDAMQSIVLYNEFVDTGDREKLQKVIDYNEDDCRATLLVKQYLANLR</sequence>
<keyword evidence="3" id="KW-1185">Reference proteome</keyword>
<gene>
    <name evidence="2" type="ORF">H1011_00280</name>
</gene>
<dbReference type="InterPro" id="IPR038720">
    <property type="entry name" value="YprB_RNase_H-like_dom"/>
</dbReference>